<feature type="coiled-coil region" evidence="1">
    <location>
        <begin position="141"/>
        <end position="222"/>
    </location>
</feature>
<dbReference type="GO" id="GO:0034501">
    <property type="term" value="P:protein localization to kinetochore"/>
    <property type="evidence" value="ECO:0007669"/>
    <property type="project" value="InterPro"/>
</dbReference>
<dbReference type="GO" id="GO:0000776">
    <property type="term" value="C:kinetochore"/>
    <property type="evidence" value="ECO:0007669"/>
    <property type="project" value="InterPro"/>
</dbReference>
<reference evidence="3 4" key="1">
    <citation type="submission" date="2010-05" db="EMBL/GenBank/DDBJ databases">
        <title>The Genome Sequence of Thecamonas trahens ATCC 50062.</title>
        <authorList>
            <consortium name="The Broad Institute Genome Sequencing Platform"/>
            <person name="Russ C."/>
            <person name="Cuomo C."/>
            <person name="Shea T."/>
            <person name="Young S.K."/>
            <person name="Zeng Q."/>
            <person name="Koehrsen M."/>
            <person name="Haas B."/>
            <person name="Borodovsky M."/>
            <person name="Guigo R."/>
            <person name="Alvarado L."/>
            <person name="Berlin A."/>
            <person name="Bochicchio J."/>
            <person name="Borenstein D."/>
            <person name="Chapman S."/>
            <person name="Chen Z."/>
            <person name="Freedman E."/>
            <person name="Gellesch M."/>
            <person name="Goldberg J."/>
            <person name="Griggs A."/>
            <person name="Gujja S."/>
            <person name="Heilman E."/>
            <person name="Heiman D."/>
            <person name="Hepburn T."/>
            <person name="Howarth C."/>
            <person name="Jen D."/>
            <person name="Larson L."/>
            <person name="Mehta T."/>
            <person name="Park D."/>
            <person name="Pearson M."/>
            <person name="Roberts A."/>
            <person name="Saif S."/>
            <person name="Shenoy N."/>
            <person name="Sisk P."/>
            <person name="Stolte C."/>
            <person name="Sykes S."/>
            <person name="Thomson T."/>
            <person name="Walk T."/>
            <person name="White J."/>
            <person name="Yandava C."/>
            <person name="Burger G."/>
            <person name="Gray M.W."/>
            <person name="Holland P.W.H."/>
            <person name="King N."/>
            <person name="Lang F.B.F."/>
            <person name="Roger A.J."/>
            <person name="Ruiz-Trillo I."/>
            <person name="Lander E."/>
            <person name="Nusbaum C."/>
        </authorList>
    </citation>
    <scope>NUCLEOTIDE SEQUENCE [LARGE SCALE GENOMIC DNA]</scope>
    <source>
        <strain evidence="3 4">ATCC 50062</strain>
    </source>
</reference>
<evidence type="ECO:0000256" key="1">
    <source>
        <dbReference type="SAM" id="Coils"/>
    </source>
</evidence>
<gene>
    <name evidence="3" type="ORF">AMSG_00638</name>
</gene>
<dbReference type="Pfam" id="PF20882">
    <property type="entry name" value="Sos7"/>
    <property type="match status" value="1"/>
</dbReference>
<dbReference type="GO" id="GO:0051315">
    <property type="term" value="P:attachment of mitotic spindle microtubules to kinetochore"/>
    <property type="evidence" value="ECO:0007669"/>
    <property type="project" value="TreeGrafter"/>
</dbReference>
<proteinExistence type="predicted"/>
<dbReference type="InterPro" id="IPR037475">
    <property type="entry name" value="Sos7"/>
</dbReference>
<evidence type="ECO:0000313" key="4">
    <source>
        <dbReference type="Proteomes" id="UP000054408"/>
    </source>
</evidence>
<organism evidence="3 4">
    <name type="scientific">Thecamonas trahens ATCC 50062</name>
    <dbReference type="NCBI Taxonomy" id="461836"/>
    <lineage>
        <taxon>Eukaryota</taxon>
        <taxon>Apusozoa</taxon>
        <taxon>Apusomonadida</taxon>
        <taxon>Apusomonadidae</taxon>
        <taxon>Thecamonas</taxon>
    </lineage>
</organism>
<dbReference type="EMBL" id="GL349435">
    <property type="protein sequence ID" value="KNC50475.1"/>
    <property type="molecule type" value="Genomic_DNA"/>
</dbReference>
<sequence length="347" mass="38077">MRRRLSIGEQLKQDEPDLPSLQDQAQVLGRVDLNKLECYPMEEVEAADQVAARITQAKEHFNKLKFNFIELETKRGFLDEVSSERAMEVRTSEELTKLNGELAETKASVRELRADIVAQKDALTEMTYTYAKQYSETAAALPQLETDIAALLERLEEAEEAAAVATHPVAGLAGPYADMTPAEEVEALRQRLADEQMRAEELEGASAALKDEMARLDAVKAETTAEITELQASVPGGSGIGADGSPTTELASMAAWYENALEKLQLVTGLALLAIGEHSLEVEMEITPSFRPVVTLFFDETSRKLASLSVSPAVDGLVVDDILEAGAMMNHDVRFVLRELKARLRTL</sequence>
<dbReference type="OMA" id="DCDENIE"/>
<dbReference type="InterPro" id="IPR048781">
    <property type="entry name" value="Sos7_CC"/>
</dbReference>
<keyword evidence="4" id="KW-1185">Reference proteome</keyword>
<dbReference type="PANTHER" id="PTHR37329">
    <property type="entry name" value="KINETOCHORE PROTEIN SOS7"/>
    <property type="match status" value="1"/>
</dbReference>
<protein>
    <recommendedName>
        <fullName evidence="2">Kinetochore protein Sos7 coiled-coil domain-containing protein</fullName>
    </recommendedName>
</protein>
<keyword evidence="1" id="KW-0175">Coiled coil</keyword>
<dbReference type="AlphaFoldDB" id="A0A0L0DE22"/>
<dbReference type="OrthoDB" id="18959at2759"/>
<name>A0A0L0DE22_THETB</name>
<feature type="domain" description="Kinetochore protein Sos7 coiled-coil" evidence="2">
    <location>
        <begin position="59"/>
        <end position="134"/>
    </location>
</feature>
<dbReference type="RefSeq" id="XP_013762371.1">
    <property type="nucleotide sequence ID" value="XM_013906917.1"/>
</dbReference>
<evidence type="ECO:0000313" key="3">
    <source>
        <dbReference type="EMBL" id="KNC50475.1"/>
    </source>
</evidence>
<dbReference type="Gene3D" id="1.10.287.1490">
    <property type="match status" value="1"/>
</dbReference>
<dbReference type="Proteomes" id="UP000054408">
    <property type="component" value="Unassembled WGS sequence"/>
</dbReference>
<evidence type="ECO:0000259" key="2">
    <source>
        <dbReference type="Pfam" id="PF20882"/>
    </source>
</evidence>
<dbReference type="PANTHER" id="PTHR37329:SF1">
    <property type="entry name" value="KINETOCHORE PROTEIN SOS7"/>
    <property type="match status" value="1"/>
</dbReference>
<dbReference type="GeneID" id="25560433"/>
<accession>A0A0L0DE22</accession>